<evidence type="ECO:0000313" key="1">
    <source>
        <dbReference type="EMBL" id="PRO64557.1"/>
    </source>
</evidence>
<organism evidence="1 2">
    <name type="scientific">Alkalicoccus urumqiensis</name>
    <name type="common">Bacillus urumqiensis</name>
    <dbReference type="NCBI Taxonomy" id="1548213"/>
    <lineage>
        <taxon>Bacteria</taxon>
        <taxon>Bacillati</taxon>
        <taxon>Bacillota</taxon>
        <taxon>Bacilli</taxon>
        <taxon>Bacillales</taxon>
        <taxon>Bacillaceae</taxon>
        <taxon>Alkalicoccus</taxon>
    </lineage>
</organism>
<name>A0A2P6ME54_ALKUR</name>
<protein>
    <submittedName>
        <fullName evidence="1">Uncharacterized protein</fullName>
    </submittedName>
</protein>
<dbReference type="Proteomes" id="UP000243650">
    <property type="component" value="Unassembled WGS sequence"/>
</dbReference>
<dbReference type="EMBL" id="PVNS01000014">
    <property type="protein sequence ID" value="PRO64557.1"/>
    <property type="molecule type" value="Genomic_DNA"/>
</dbReference>
<comment type="caution">
    <text evidence="1">The sequence shown here is derived from an EMBL/GenBank/DDBJ whole genome shotgun (WGS) entry which is preliminary data.</text>
</comment>
<dbReference type="AlphaFoldDB" id="A0A2P6ME54"/>
<keyword evidence="2" id="KW-1185">Reference proteome</keyword>
<dbReference type="RefSeq" id="WP_105960048.1">
    <property type="nucleotide sequence ID" value="NZ_PVNS01000014.1"/>
</dbReference>
<reference evidence="1 2" key="1">
    <citation type="submission" date="2018-03" db="EMBL/GenBank/DDBJ databases">
        <title>Bacillus urumqiensis sp. nov., a moderately haloalkaliphilic bacterium isolated from a salt lake.</title>
        <authorList>
            <person name="Zhao B."/>
            <person name="Liao Z."/>
        </authorList>
    </citation>
    <scope>NUCLEOTIDE SEQUENCE [LARGE SCALE GENOMIC DNA]</scope>
    <source>
        <strain evidence="1 2">BZ-SZ-XJ18</strain>
    </source>
</reference>
<evidence type="ECO:0000313" key="2">
    <source>
        <dbReference type="Proteomes" id="UP000243650"/>
    </source>
</evidence>
<proteinExistence type="predicted"/>
<accession>A0A2P6ME54</accession>
<gene>
    <name evidence="1" type="ORF">C6I21_13745</name>
</gene>
<dbReference type="OrthoDB" id="9955070at2"/>
<sequence length="87" mass="10084">MNTSYITKEKLEEVAERYGLELKEKGDPGFYIENQKINLESLFSDVLNPINFKVIDNLNVEVDKKLKKIDERSFNEQFEISEIIGAA</sequence>